<dbReference type="AlphaFoldDB" id="A0A075GH93"/>
<dbReference type="PROSITE" id="PS50093">
    <property type="entry name" value="PKD"/>
    <property type="match status" value="3"/>
</dbReference>
<organism evidence="2">
    <name type="scientific">uncultured marine group II/III euryarchaeote KM3_164_G07</name>
    <dbReference type="NCBI Taxonomy" id="1457918"/>
    <lineage>
        <taxon>Archaea</taxon>
        <taxon>Methanobacteriati</taxon>
        <taxon>Methanobacteriota</taxon>
        <taxon>environmental samples</taxon>
    </lineage>
</organism>
<dbReference type="InterPro" id="IPR029865">
    <property type="entry name" value="KIAA0319-like"/>
</dbReference>
<dbReference type="CDD" id="cd00146">
    <property type="entry name" value="PKD"/>
    <property type="match status" value="3"/>
</dbReference>
<dbReference type="InterPro" id="IPR013783">
    <property type="entry name" value="Ig-like_fold"/>
</dbReference>
<dbReference type="GO" id="GO:0016020">
    <property type="term" value="C:membrane"/>
    <property type="evidence" value="ECO:0007669"/>
    <property type="project" value="TreeGrafter"/>
</dbReference>
<dbReference type="PANTHER" id="PTHR46182:SF2">
    <property type="entry name" value="FI19480P1"/>
    <property type="match status" value="1"/>
</dbReference>
<evidence type="ECO:0000313" key="2">
    <source>
        <dbReference type="EMBL" id="AIF03401.1"/>
    </source>
</evidence>
<dbReference type="Gene3D" id="2.60.40.10">
    <property type="entry name" value="Immunoglobulins"/>
    <property type="match status" value="4"/>
</dbReference>
<feature type="domain" description="PKD" evidence="1">
    <location>
        <begin position="327"/>
        <end position="386"/>
    </location>
</feature>
<dbReference type="EMBL" id="KF900679">
    <property type="protein sequence ID" value="AIF03401.1"/>
    <property type="molecule type" value="Genomic_DNA"/>
</dbReference>
<dbReference type="Pfam" id="PF18911">
    <property type="entry name" value="PKD_4"/>
    <property type="match status" value="3"/>
</dbReference>
<dbReference type="GO" id="GO:0031410">
    <property type="term" value="C:cytoplasmic vesicle"/>
    <property type="evidence" value="ECO:0007669"/>
    <property type="project" value="TreeGrafter"/>
</dbReference>
<dbReference type="PANTHER" id="PTHR46182">
    <property type="entry name" value="FI19480P1"/>
    <property type="match status" value="1"/>
</dbReference>
<feature type="domain" description="PKD" evidence="1">
    <location>
        <begin position="147"/>
        <end position="216"/>
    </location>
</feature>
<dbReference type="SUPFAM" id="SSF49299">
    <property type="entry name" value="PKD domain"/>
    <property type="match status" value="3"/>
</dbReference>
<dbReference type="SMART" id="SM00089">
    <property type="entry name" value="PKD"/>
    <property type="match status" value="4"/>
</dbReference>
<feature type="domain" description="PKD" evidence="1">
    <location>
        <begin position="220"/>
        <end position="302"/>
    </location>
</feature>
<protein>
    <submittedName>
        <fullName evidence="2">PKD domain-containing protein</fullName>
    </submittedName>
</protein>
<dbReference type="InterPro" id="IPR000601">
    <property type="entry name" value="PKD_dom"/>
</dbReference>
<name>A0A075GH93_9EURY</name>
<dbReference type="InterPro" id="IPR035986">
    <property type="entry name" value="PKD_dom_sf"/>
</dbReference>
<evidence type="ECO:0000259" key="1">
    <source>
        <dbReference type="PROSITE" id="PS50093"/>
    </source>
</evidence>
<accession>A0A075GH93</accession>
<dbReference type="InterPro" id="IPR022409">
    <property type="entry name" value="PKD/Chitinase_dom"/>
</dbReference>
<proteinExistence type="predicted"/>
<reference evidence="2" key="1">
    <citation type="journal article" date="2014" name="Genome Biol. Evol.">
        <title>Pangenome evidence for extensive interdomain horizontal transfer affecting lineage core and shell genes in uncultured planktonic thaumarchaeota and euryarchaeota.</title>
        <authorList>
            <person name="Deschamps P."/>
            <person name="Zivanovic Y."/>
            <person name="Moreira D."/>
            <person name="Rodriguez-Valera F."/>
            <person name="Lopez-Garcia P."/>
        </authorList>
    </citation>
    <scope>NUCLEOTIDE SEQUENCE</scope>
</reference>
<sequence>MRSIALLLALLLPLAGCLDLLDSSDSKPNQPPTAYITMPGQGAVVEVDQQFQLVGYGEDPDGEDSRLGYVWTLAGLGEVIELSRLASDMVTVSQAGPDLVLTLTVTDPHGASASDVKLITVEPGNRPPTAVIRLPVAGGSYSEGQPVQFDGRTSSDPDGDMLSYLWELGEQGGSKYTASQQSSFERDLQEGEYEVQLTVEDPDGEVATAMASFSITNLPPVAVASADATTVFVGEEIAFDGDDSYDPEGDVLDYSWNFGDGETSTLRSPKHTWDAPGSYTVNLTVEDGRGQQGSASLNIEIETLGPDALFSFLLGGDEVSEVRAGTNLTLDASDSSSPNGAITNYSWNFGDGASETGENDTARHSWNAGGWYNVTLTVTDDVGESAELVMLLRVIPADLQVDYSDGQALIISNSNDQYDFPVEVFLEAIYLNLTVSCNTGDLSYVLTVLDTGGIELWTGSGTLAGGEEETHPVSVIGNATGDYTITVEIDNENTITPTGASWEFQGWVRYA</sequence>